<accession>A0AAV5UT27</accession>
<comment type="caution">
    <text evidence="2">The sequence shown here is derived from an EMBL/GenBank/DDBJ whole genome shotgun (WGS) entry which is preliminary data.</text>
</comment>
<gene>
    <name evidence="2" type="ORF">PFISCL1PPCAC_918</name>
</gene>
<protein>
    <submittedName>
        <fullName evidence="2">Uncharacterized protein</fullName>
    </submittedName>
</protein>
<keyword evidence="1" id="KW-0732">Signal</keyword>
<evidence type="ECO:0000313" key="2">
    <source>
        <dbReference type="EMBL" id="GMT09621.1"/>
    </source>
</evidence>
<name>A0AAV5UT27_9BILA</name>
<dbReference type="EMBL" id="BTSY01000001">
    <property type="protein sequence ID" value="GMT09621.1"/>
    <property type="molecule type" value="Genomic_DNA"/>
</dbReference>
<sequence length="94" mass="10797">MSSFRSITVLAAFLLALCVMAASALPTREGDSIGQKAKKWYNWNDVETVSKKWYDWQDMPSAEKMKRSSGSSSSELYNYNFHPENPFEFNFGRL</sequence>
<evidence type="ECO:0000256" key="1">
    <source>
        <dbReference type="SAM" id="SignalP"/>
    </source>
</evidence>
<feature type="chain" id="PRO_5043405888" evidence="1">
    <location>
        <begin position="25"/>
        <end position="94"/>
    </location>
</feature>
<dbReference type="AlphaFoldDB" id="A0AAV5UT27"/>
<evidence type="ECO:0000313" key="3">
    <source>
        <dbReference type="Proteomes" id="UP001432322"/>
    </source>
</evidence>
<reference evidence="2" key="1">
    <citation type="submission" date="2023-10" db="EMBL/GenBank/DDBJ databases">
        <title>Genome assembly of Pristionchus species.</title>
        <authorList>
            <person name="Yoshida K."/>
            <person name="Sommer R.J."/>
        </authorList>
    </citation>
    <scope>NUCLEOTIDE SEQUENCE</scope>
    <source>
        <strain evidence="2">RS5133</strain>
    </source>
</reference>
<feature type="signal peptide" evidence="1">
    <location>
        <begin position="1"/>
        <end position="24"/>
    </location>
</feature>
<proteinExistence type="predicted"/>
<dbReference type="Proteomes" id="UP001432322">
    <property type="component" value="Unassembled WGS sequence"/>
</dbReference>
<keyword evidence="3" id="KW-1185">Reference proteome</keyword>
<organism evidence="2 3">
    <name type="scientific">Pristionchus fissidentatus</name>
    <dbReference type="NCBI Taxonomy" id="1538716"/>
    <lineage>
        <taxon>Eukaryota</taxon>
        <taxon>Metazoa</taxon>
        <taxon>Ecdysozoa</taxon>
        <taxon>Nematoda</taxon>
        <taxon>Chromadorea</taxon>
        <taxon>Rhabditida</taxon>
        <taxon>Rhabditina</taxon>
        <taxon>Diplogasteromorpha</taxon>
        <taxon>Diplogasteroidea</taxon>
        <taxon>Neodiplogasteridae</taxon>
        <taxon>Pristionchus</taxon>
    </lineage>
</organism>